<dbReference type="PROSITE" id="PS50164">
    <property type="entry name" value="GIY_YIG"/>
    <property type="match status" value="1"/>
</dbReference>
<dbReference type="InterPro" id="IPR000305">
    <property type="entry name" value="GIY-YIG_endonuc"/>
</dbReference>
<gene>
    <name evidence="2" type="ORF">Mal4_35420</name>
</gene>
<feature type="domain" description="GIY-YIG" evidence="1">
    <location>
        <begin position="175"/>
        <end position="269"/>
    </location>
</feature>
<dbReference type="RefSeq" id="WP_145370411.1">
    <property type="nucleotide sequence ID" value="NZ_CP036275.1"/>
</dbReference>
<protein>
    <recommendedName>
        <fullName evidence="1">GIY-YIG domain-containing protein</fullName>
    </recommendedName>
</protein>
<organism evidence="2 3">
    <name type="scientific">Maioricimonas rarisocia</name>
    <dbReference type="NCBI Taxonomy" id="2528026"/>
    <lineage>
        <taxon>Bacteria</taxon>
        <taxon>Pseudomonadati</taxon>
        <taxon>Planctomycetota</taxon>
        <taxon>Planctomycetia</taxon>
        <taxon>Planctomycetales</taxon>
        <taxon>Planctomycetaceae</taxon>
        <taxon>Maioricimonas</taxon>
    </lineage>
</organism>
<proteinExistence type="predicted"/>
<dbReference type="AlphaFoldDB" id="A0A517Z9P4"/>
<evidence type="ECO:0000313" key="2">
    <source>
        <dbReference type="EMBL" id="QDU39205.1"/>
    </source>
</evidence>
<dbReference type="CDD" id="cd10446">
    <property type="entry name" value="GIY-YIG_unchar_1"/>
    <property type="match status" value="1"/>
</dbReference>
<reference evidence="2 3" key="1">
    <citation type="submission" date="2019-02" db="EMBL/GenBank/DDBJ databases">
        <title>Deep-cultivation of Planctomycetes and their phenomic and genomic characterization uncovers novel biology.</title>
        <authorList>
            <person name="Wiegand S."/>
            <person name="Jogler M."/>
            <person name="Boedeker C."/>
            <person name="Pinto D."/>
            <person name="Vollmers J."/>
            <person name="Rivas-Marin E."/>
            <person name="Kohn T."/>
            <person name="Peeters S.H."/>
            <person name="Heuer A."/>
            <person name="Rast P."/>
            <person name="Oberbeckmann S."/>
            <person name="Bunk B."/>
            <person name="Jeske O."/>
            <person name="Meyerdierks A."/>
            <person name="Storesund J.E."/>
            <person name="Kallscheuer N."/>
            <person name="Luecker S."/>
            <person name="Lage O.M."/>
            <person name="Pohl T."/>
            <person name="Merkel B.J."/>
            <person name="Hornburger P."/>
            <person name="Mueller R.-W."/>
            <person name="Bruemmer F."/>
            <person name="Labrenz M."/>
            <person name="Spormann A.M."/>
            <person name="Op den Camp H."/>
            <person name="Overmann J."/>
            <person name="Amann R."/>
            <person name="Jetten M.S.M."/>
            <person name="Mascher T."/>
            <person name="Medema M.H."/>
            <person name="Devos D.P."/>
            <person name="Kaster A.-K."/>
            <person name="Ovreas L."/>
            <person name="Rohde M."/>
            <person name="Galperin M.Y."/>
            <person name="Jogler C."/>
        </authorList>
    </citation>
    <scope>NUCLEOTIDE SEQUENCE [LARGE SCALE GENOMIC DNA]</scope>
    <source>
        <strain evidence="2 3">Mal4</strain>
    </source>
</reference>
<evidence type="ECO:0000259" key="1">
    <source>
        <dbReference type="PROSITE" id="PS50164"/>
    </source>
</evidence>
<name>A0A517Z9P4_9PLAN</name>
<dbReference type="OrthoDB" id="258133at2"/>
<sequence>MLNLVELIRLAGIELGSYKIHCATDNKLSEWRPLEQYYAGTFEWGQARQSQKNFECENVVSIINLGDGKRWLFVGVYRVGGVRYDDRKGYYVYSLDRRSGLEHLEGRVIVRFPKSFRASYLVGANHEDQLVVDAIREEKMSIADFPGFNSVRLSFEMLKAVFRHDHPSWRAALANVSGVYVVADRTTGELYVGSAYGGVGIWQRWSSYAQTGHGGNKELRAMLKEHGSDYAHNFQFSLLEMCDINASTDYIISRESHWKEVLLTRDFGLNWN</sequence>
<dbReference type="KEGG" id="mri:Mal4_35420"/>
<keyword evidence="3" id="KW-1185">Reference proteome</keyword>
<dbReference type="Gene3D" id="3.40.1440.10">
    <property type="entry name" value="GIY-YIG endonuclease"/>
    <property type="match status" value="1"/>
</dbReference>
<dbReference type="EMBL" id="CP036275">
    <property type="protein sequence ID" value="QDU39205.1"/>
    <property type="molecule type" value="Genomic_DNA"/>
</dbReference>
<dbReference type="Proteomes" id="UP000320496">
    <property type="component" value="Chromosome"/>
</dbReference>
<dbReference type="SUPFAM" id="SSF82771">
    <property type="entry name" value="GIY-YIG endonuclease"/>
    <property type="match status" value="1"/>
</dbReference>
<dbReference type="InterPro" id="IPR035901">
    <property type="entry name" value="GIY-YIG_endonuc_sf"/>
</dbReference>
<evidence type="ECO:0000313" key="3">
    <source>
        <dbReference type="Proteomes" id="UP000320496"/>
    </source>
</evidence>
<accession>A0A517Z9P4</accession>